<organism evidence="2 3">
    <name type="scientific">Geodia barretti</name>
    <name type="common">Barrett's horny sponge</name>
    <dbReference type="NCBI Taxonomy" id="519541"/>
    <lineage>
        <taxon>Eukaryota</taxon>
        <taxon>Metazoa</taxon>
        <taxon>Porifera</taxon>
        <taxon>Demospongiae</taxon>
        <taxon>Heteroscleromorpha</taxon>
        <taxon>Tetractinellida</taxon>
        <taxon>Astrophorina</taxon>
        <taxon>Geodiidae</taxon>
        <taxon>Geodia</taxon>
    </lineage>
</organism>
<dbReference type="Proteomes" id="UP001174909">
    <property type="component" value="Unassembled WGS sequence"/>
</dbReference>
<keyword evidence="3" id="KW-1185">Reference proteome</keyword>
<keyword evidence="1" id="KW-0472">Membrane</keyword>
<gene>
    <name evidence="2" type="ORF">GBAR_LOCUS1086</name>
</gene>
<keyword evidence="1" id="KW-1133">Transmembrane helix</keyword>
<sequence>MLLDVHIVSHSTIYSDCCVIGRPLCLSYCMLIVYCCWMPILLCSGFPHCLSLVYVVLY</sequence>
<keyword evidence="1" id="KW-0812">Transmembrane</keyword>
<reference evidence="2" key="1">
    <citation type="submission" date="2023-03" db="EMBL/GenBank/DDBJ databases">
        <authorList>
            <person name="Steffen K."/>
            <person name="Cardenas P."/>
        </authorList>
    </citation>
    <scope>NUCLEOTIDE SEQUENCE</scope>
</reference>
<evidence type="ECO:0000313" key="3">
    <source>
        <dbReference type="Proteomes" id="UP001174909"/>
    </source>
</evidence>
<accession>A0AA35VUE8</accession>
<feature type="transmembrane region" description="Helical" evidence="1">
    <location>
        <begin position="31"/>
        <end position="57"/>
    </location>
</feature>
<proteinExistence type="predicted"/>
<dbReference type="EMBL" id="CASHTH010000156">
    <property type="protein sequence ID" value="CAI7992713.1"/>
    <property type="molecule type" value="Genomic_DNA"/>
</dbReference>
<name>A0AA35VUE8_GEOBA</name>
<evidence type="ECO:0000256" key="1">
    <source>
        <dbReference type="SAM" id="Phobius"/>
    </source>
</evidence>
<evidence type="ECO:0000313" key="2">
    <source>
        <dbReference type="EMBL" id="CAI7992713.1"/>
    </source>
</evidence>
<comment type="caution">
    <text evidence="2">The sequence shown here is derived from an EMBL/GenBank/DDBJ whole genome shotgun (WGS) entry which is preliminary data.</text>
</comment>
<protein>
    <submittedName>
        <fullName evidence="2">Uncharacterized protein</fullName>
    </submittedName>
</protein>
<dbReference type="AlphaFoldDB" id="A0AA35VUE8"/>